<protein>
    <submittedName>
        <fullName evidence="1">Uncharacterized protein</fullName>
    </submittedName>
</protein>
<gene>
    <name evidence="1" type="ORF">ACFQNJ_02045</name>
</gene>
<comment type="caution">
    <text evidence="1">The sequence shown here is derived from an EMBL/GenBank/DDBJ whole genome shotgun (WGS) entry which is preliminary data.</text>
</comment>
<organism evidence="1 2">
    <name type="scientific">Hydrogenophaga bisanensis</name>
    <dbReference type="NCBI Taxonomy" id="439611"/>
    <lineage>
        <taxon>Bacteria</taxon>
        <taxon>Pseudomonadati</taxon>
        <taxon>Pseudomonadota</taxon>
        <taxon>Betaproteobacteria</taxon>
        <taxon>Burkholderiales</taxon>
        <taxon>Comamonadaceae</taxon>
        <taxon>Hydrogenophaga</taxon>
    </lineage>
</organism>
<reference evidence="2" key="1">
    <citation type="journal article" date="2019" name="Int. J. Syst. Evol. Microbiol.">
        <title>The Global Catalogue of Microorganisms (GCM) 10K type strain sequencing project: providing services to taxonomists for standard genome sequencing and annotation.</title>
        <authorList>
            <consortium name="The Broad Institute Genomics Platform"/>
            <consortium name="The Broad Institute Genome Sequencing Center for Infectious Disease"/>
            <person name="Wu L."/>
            <person name="Ma J."/>
        </authorList>
    </citation>
    <scope>NUCLEOTIDE SEQUENCE [LARGE SCALE GENOMIC DNA]</scope>
    <source>
        <strain evidence="2">CCUG 54518</strain>
    </source>
</reference>
<proteinExistence type="predicted"/>
<evidence type="ECO:0000313" key="2">
    <source>
        <dbReference type="Proteomes" id="UP001596495"/>
    </source>
</evidence>
<dbReference type="EMBL" id="JBHTBX010000001">
    <property type="protein sequence ID" value="MFC7433288.1"/>
    <property type="molecule type" value="Genomic_DNA"/>
</dbReference>
<accession>A0ABW2R481</accession>
<name>A0ABW2R481_9BURK</name>
<keyword evidence="2" id="KW-1185">Reference proteome</keyword>
<dbReference type="Proteomes" id="UP001596495">
    <property type="component" value="Unassembled WGS sequence"/>
</dbReference>
<evidence type="ECO:0000313" key="1">
    <source>
        <dbReference type="EMBL" id="MFC7433288.1"/>
    </source>
</evidence>
<sequence length="89" mass="10052">MDRFTLSCRFSTRSASTRLVIQGIELYSRVPGSAKAKVRSHPQTWWVLVRTLDLSEAFDEPDPLDELAQQQHNTLFGPGNGTPPHKRFG</sequence>
<dbReference type="RefSeq" id="WP_382253427.1">
    <property type="nucleotide sequence ID" value="NZ_JBHTBX010000001.1"/>
</dbReference>